<dbReference type="EMBL" id="LKTM01000355">
    <property type="protein sequence ID" value="KQH76243.1"/>
    <property type="molecule type" value="Genomic_DNA"/>
</dbReference>
<reference evidence="1 2" key="1">
    <citation type="submission" date="2015-10" db="EMBL/GenBank/DDBJ databases">
        <title>Mycobacterium gordonae draft genome assembly.</title>
        <authorList>
            <person name="Ustinova V."/>
            <person name="Smirnova T."/>
            <person name="Blagodatskikh K."/>
            <person name="Varlamov D."/>
            <person name="Larionova E."/>
            <person name="Chernousova L."/>
        </authorList>
    </citation>
    <scope>NUCLEOTIDE SEQUENCE [LARGE SCALE GENOMIC DNA]</scope>
    <source>
        <strain evidence="1 2">CTRI 14-8773</strain>
    </source>
</reference>
<evidence type="ECO:0000313" key="1">
    <source>
        <dbReference type="EMBL" id="KQH76243.1"/>
    </source>
</evidence>
<accession>A0A0Q2RLF6</accession>
<proteinExistence type="predicted"/>
<name>A0A0Q2RLF6_MYCGO</name>
<dbReference type="AlphaFoldDB" id="A0A0Q2RLF6"/>
<dbReference type="Proteomes" id="UP000051677">
    <property type="component" value="Unassembled WGS sequence"/>
</dbReference>
<evidence type="ECO:0000313" key="2">
    <source>
        <dbReference type="Proteomes" id="UP000051677"/>
    </source>
</evidence>
<comment type="caution">
    <text evidence="1">The sequence shown here is derived from an EMBL/GenBank/DDBJ whole genome shotgun (WGS) entry which is preliminary data.</text>
</comment>
<protein>
    <submittedName>
        <fullName evidence="1">Uncharacterized protein</fullName>
    </submittedName>
</protein>
<dbReference type="RefSeq" id="WP_055580795.1">
    <property type="nucleotide sequence ID" value="NZ_LKTM01000355.1"/>
</dbReference>
<gene>
    <name evidence="1" type="ORF">AO501_09520</name>
</gene>
<organism evidence="1 2">
    <name type="scientific">Mycobacterium gordonae</name>
    <dbReference type="NCBI Taxonomy" id="1778"/>
    <lineage>
        <taxon>Bacteria</taxon>
        <taxon>Bacillati</taxon>
        <taxon>Actinomycetota</taxon>
        <taxon>Actinomycetes</taxon>
        <taxon>Mycobacteriales</taxon>
        <taxon>Mycobacteriaceae</taxon>
        <taxon>Mycobacterium</taxon>
    </lineage>
</organism>
<sequence length="112" mass="12178">MDSRTTTVKPEQEPTTMPDEHAFIASPTRELNLPVDTFPITATGEPAFFLTPNGHGKLIPQLALHTEELGWYRITFAADTFKALLAQAAGLANMTPEQAQSIADQLHSDDAS</sequence>